<comment type="function">
    <text evidence="3">Required for maturation of urease via the functional incorporation of the urease nickel metallocenter.</text>
</comment>
<reference evidence="4 5" key="1">
    <citation type="submission" date="2014-04" db="EMBL/GenBank/DDBJ databases">
        <title>The Genome Sequence of Mycobacterium tuberculosis TKK-01-0051.</title>
        <authorList>
            <consortium name="The Broad Institute Genomics Platform"/>
            <consortium name="The Broad Institute Genome Sequencing Center for Infectious Disease"/>
            <person name="Earl A.M."/>
            <person name="Cohen K."/>
            <person name="Pym A."/>
            <person name="Bishai W."/>
            <person name="Maharaj K."/>
            <person name="Desjardins C."/>
            <person name="Abeel T."/>
            <person name="Young S."/>
            <person name="Zeng Q."/>
            <person name="Gargeya S."/>
            <person name="Abouelleil A."/>
            <person name="Alvarado L."/>
            <person name="Chapman S.B."/>
            <person name="Gainer-Dewar J."/>
            <person name="Goldberg J."/>
            <person name="Griggs A."/>
            <person name="Gujja S."/>
            <person name="Hansen M."/>
            <person name="Howarth C."/>
            <person name="Imamovic A."/>
            <person name="Larimer J."/>
            <person name="Murphy C."/>
            <person name="Naylor J."/>
            <person name="Pearson M."/>
            <person name="Poon T.W."/>
            <person name="Priest M."/>
            <person name="Roberts A."/>
            <person name="Saif S."/>
            <person name="Shea T."/>
            <person name="Sykes S."/>
            <person name="Wortman J."/>
            <person name="Nusbaum C."/>
            <person name="Birren B."/>
        </authorList>
    </citation>
    <scope>NUCLEOTIDE SEQUENCE [LARGE SCALE GENOMIC DNA]</scope>
    <source>
        <strain evidence="4 5">TKK-01-0051</strain>
    </source>
</reference>
<dbReference type="Proteomes" id="UP000025947">
    <property type="component" value="Unassembled WGS sequence"/>
</dbReference>
<name>A0A051TS01_9MYCO</name>
<comment type="caution">
    <text evidence="4">The sequence shown here is derived from an EMBL/GenBank/DDBJ whole genome shotgun (WGS) entry which is preliminary data.</text>
</comment>
<dbReference type="HOGENOM" id="CLU_056339_1_0_11"/>
<dbReference type="EMBL" id="JLXW01000011">
    <property type="protein sequence ID" value="KBZ59116.1"/>
    <property type="molecule type" value="Genomic_DNA"/>
</dbReference>
<organism evidence="4 5">
    <name type="scientific">Mycobacterium [tuberculosis] TKK-01-0051</name>
    <dbReference type="NCBI Taxonomy" id="1324261"/>
    <lineage>
        <taxon>Bacteria</taxon>
        <taxon>Bacillati</taxon>
        <taxon>Actinomycetota</taxon>
        <taxon>Actinomycetes</taxon>
        <taxon>Mycobacteriales</taxon>
        <taxon>Mycobacteriaceae</taxon>
        <taxon>Mycobacterium</taxon>
        <taxon>Mycobacterium avium complex (MAC)</taxon>
    </lineage>
</organism>
<proteinExistence type="inferred from homology"/>
<dbReference type="PANTHER" id="PTHR33643:SF1">
    <property type="entry name" value="UREASE ACCESSORY PROTEIN D"/>
    <property type="match status" value="1"/>
</dbReference>
<dbReference type="RefSeq" id="WP_234009972.1">
    <property type="nucleotide sequence ID" value="NZ_KK328284.1"/>
</dbReference>
<comment type="subunit">
    <text evidence="3">UreD, UreF and UreG form a complex that acts as a GTP-hydrolysis-dependent molecular chaperone, activating the urease apoprotein by helping to assemble the nickel containing metallocenter of UreC. The UreE protein probably delivers the nickel.</text>
</comment>
<dbReference type="HAMAP" id="MF_01384">
    <property type="entry name" value="UreD"/>
    <property type="match status" value="1"/>
</dbReference>
<gene>
    <name evidence="3" type="primary">ureD</name>
    <name evidence="4" type="ORF">K875_04671</name>
</gene>
<keyword evidence="5" id="KW-1185">Reference proteome</keyword>
<accession>A0A051TS01</accession>
<dbReference type="Pfam" id="PF01774">
    <property type="entry name" value="UreD"/>
    <property type="match status" value="1"/>
</dbReference>
<evidence type="ECO:0000256" key="1">
    <source>
        <dbReference type="ARBA" id="ARBA00007177"/>
    </source>
</evidence>
<evidence type="ECO:0000256" key="2">
    <source>
        <dbReference type="ARBA" id="ARBA00023186"/>
    </source>
</evidence>
<protein>
    <recommendedName>
        <fullName evidence="3">Urease accessory protein UreD</fullName>
    </recommendedName>
</protein>
<dbReference type="GO" id="GO:0016151">
    <property type="term" value="F:nickel cation binding"/>
    <property type="evidence" value="ECO:0007669"/>
    <property type="project" value="UniProtKB-UniRule"/>
</dbReference>
<evidence type="ECO:0000256" key="3">
    <source>
        <dbReference type="HAMAP-Rule" id="MF_01384"/>
    </source>
</evidence>
<dbReference type="GO" id="GO:0005737">
    <property type="term" value="C:cytoplasm"/>
    <property type="evidence" value="ECO:0007669"/>
    <property type="project" value="UniProtKB-SubCell"/>
</dbReference>
<keyword evidence="3" id="KW-0963">Cytoplasm</keyword>
<dbReference type="PATRIC" id="fig|1324261.3.peg.4711"/>
<keyword evidence="2 3" id="KW-0143">Chaperone</keyword>
<comment type="similarity">
    <text evidence="1 3">Belongs to the UreD family.</text>
</comment>
<dbReference type="InterPro" id="IPR002669">
    <property type="entry name" value="UreD"/>
</dbReference>
<dbReference type="AlphaFoldDB" id="A0A051TS01"/>
<comment type="subcellular location">
    <subcellularLocation>
        <location evidence="3">Cytoplasm</location>
    </subcellularLocation>
</comment>
<sequence length="278" mass="30146">MGRPGKVGLLELGFERVGARTELVRRYQKSPLQIMRPLYVDPCRPDLPVVYLMSTGGGVVQADRLRLDVDCGADTAVHLTTQAATKVHHMDADFATHTVGLRVGPRAYLEYLPDALIPYPGARFYQSTMVTLDPTATVLVGEVLMAGRLARREHHQYDVLATDLEIADTDGAAVAIDRIRFSPHQCSVTGPGILGKHTLMATLFVVSPLRPAAAIADALHAEVADQFVAGVSVLPDDRGAWVRILGTDPPTVQVALRRAWDAARRLLIGVPAPPLRKT</sequence>
<dbReference type="PANTHER" id="PTHR33643">
    <property type="entry name" value="UREASE ACCESSORY PROTEIN D"/>
    <property type="match status" value="1"/>
</dbReference>
<evidence type="ECO:0000313" key="5">
    <source>
        <dbReference type="Proteomes" id="UP000025947"/>
    </source>
</evidence>
<keyword evidence="3" id="KW-0996">Nickel insertion</keyword>
<evidence type="ECO:0000313" key="4">
    <source>
        <dbReference type="EMBL" id="KBZ59116.1"/>
    </source>
</evidence>